<feature type="compositionally biased region" description="Polar residues" evidence="2">
    <location>
        <begin position="98"/>
        <end position="112"/>
    </location>
</feature>
<feature type="domain" description="SPATA31" evidence="3">
    <location>
        <begin position="220"/>
        <end position="589"/>
    </location>
</feature>
<feature type="region of interest" description="Disordered" evidence="2">
    <location>
        <begin position="98"/>
        <end position="132"/>
    </location>
</feature>
<protein>
    <recommendedName>
        <fullName evidence="3">SPATA31 domain-containing protein</fullName>
    </recommendedName>
</protein>
<name>A0A091D837_FUKDA</name>
<dbReference type="AlphaFoldDB" id="A0A091D837"/>
<evidence type="ECO:0000313" key="5">
    <source>
        <dbReference type="Proteomes" id="UP000028990"/>
    </source>
</evidence>
<evidence type="ECO:0000259" key="3">
    <source>
        <dbReference type="Pfam" id="PF14650"/>
    </source>
</evidence>
<feature type="compositionally biased region" description="Polar residues" evidence="2">
    <location>
        <begin position="338"/>
        <end position="362"/>
    </location>
</feature>
<feature type="compositionally biased region" description="Polar residues" evidence="2">
    <location>
        <begin position="383"/>
        <end position="402"/>
    </location>
</feature>
<dbReference type="PANTHER" id="PTHR21859:SF58">
    <property type="entry name" value="SPERMATOGENESIS-ASSOCIATED PROTEIN 31E1"/>
    <property type="match status" value="1"/>
</dbReference>
<dbReference type="PANTHER" id="PTHR21859">
    <property type="entry name" value="ACROSOME-SPECIFIC PROTEIN"/>
    <property type="match status" value="1"/>
</dbReference>
<evidence type="ECO:0000256" key="2">
    <source>
        <dbReference type="SAM" id="MobiDB-lite"/>
    </source>
</evidence>
<dbReference type="EMBL" id="KN122997">
    <property type="protein sequence ID" value="KFO27197.1"/>
    <property type="molecule type" value="Genomic_DNA"/>
</dbReference>
<evidence type="ECO:0000256" key="1">
    <source>
        <dbReference type="ARBA" id="ARBA00035009"/>
    </source>
</evidence>
<feature type="compositionally biased region" description="Polar residues" evidence="2">
    <location>
        <begin position="475"/>
        <end position="487"/>
    </location>
</feature>
<dbReference type="Pfam" id="PF14650">
    <property type="entry name" value="FAM75"/>
    <property type="match status" value="1"/>
</dbReference>
<dbReference type="eggNOG" id="ENOG502RU0E">
    <property type="taxonomic scope" value="Eukaryota"/>
</dbReference>
<feature type="compositionally biased region" description="Basic and acidic residues" evidence="2">
    <location>
        <begin position="530"/>
        <end position="550"/>
    </location>
</feature>
<proteinExistence type="inferred from homology"/>
<evidence type="ECO:0000313" key="4">
    <source>
        <dbReference type="EMBL" id="KFO27197.1"/>
    </source>
</evidence>
<feature type="compositionally biased region" description="Pro residues" evidence="2">
    <location>
        <begin position="323"/>
        <end position="333"/>
    </location>
</feature>
<feature type="region of interest" description="Disordered" evidence="2">
    <location>
        <begin position="314"/>
        <end position="402"/>
    </location>
</feature>
<keyword evidence="5" id="KW-1185">Reference proteome</keyword>
<reference evidence="4 5" key="1">
    <citation type="submission" date="2013-11" db="EMBL/GenBank/DDBJ databases">
        <title>The Damaraland mole rat (Fukomys damarensis) genome and evolution of African mole rats.</title>
        <authorList>
            <person name="Gladyshev V.N."/>
            <person name="Fang X."/>
        </authorList>
    </citation>
    <scope>NUCLEOTIDE SEQUENCE [LARGE SCALE GENOMIC DNA]</scope>
    <source>
        <tissue evidence="4">Liver</tissue>
    </source>
</reference>
<comment type="similarity">
    <text evidence="1">Belongs to the SPATA31 family.</text>
</comment>
<dbReference type="InterPro" id="IPR039509">
    <property type="entry name" value="SPATA31"/>
</dbReference>
<accession>A0A091D837</accession>
<feature type="region of interest" description="Disordered" evidence="2">
    <location>
        <begin position="451"/>
        <end position="560"/>
    </location>
</feature>
<sequence>MPLIPPLRTNLAFLLTGKRNNRKLFQIKTEISEQKNLRKVANIILLSQVTGQGVRVGAAPPSETLRPPTWRPGEMTLCNSVAKDWVYKRVRDVWGRQSPGTGVSVSPLSTAAPQKEEQVEPEQGAEPHSEKANMDAYPGRLWEGLTGSLLRRKAPLGTLNAAVKSQGMGDRNAGGGTVCAGGTAGFEGNTGRALRGKRGTTSQPLCNIGHQPRWLPASRQPSCHLALGDPTERERSQLCRGLVFLQGENLLATAWLSEKCSSVALQAVKVPQLPSRLALHSRAEGLPQPSETQPLTHQVARPQLCTANLPYSVPQAQTQAPDPRSPPDPPPSCPSQVKACTTTGPTRQQEAQSPVPVENQQLAWPLQTPPKPSGPKLPRAQEHSAQPTLNLPQGSQASQTPKSAHLLLGESNSPELQEPTELARVEGFWRDEHLPRPAFGIQTSQPGMQLLAKLPGKGQGQAQGKQGSPTPSAPARQSSQGVQNIGSCSHGRALRKGPRAFQRGQPGDALQQALERDPQSSGRTSQKVRGHYDQHAERDPIKPDTCDTGHRSSMGPGRKHLEKSLREHLGRKLGQIREGMIPLCVRKSWLAASHNVNHSNTHATPREPVRSKGRWEARISTSQELPFLDHKTHLMLEAHIKRSYLKHKWGPHSRPFSP</sequence>
<organism evidence="4 5">
    <name type="scientific">Fukomys damarensis</name>
    <name type="common">Damaraland mole rat</name>
    <name type="synonym">Cryptomys damarensis</name>
    <dbReference type="NCBI Taxonomy" id="885580"/>
    <lineage>
        <taxon>Eukaryota</taxon>
        <taxon>Metazoa</taxon>
        <taxon>Chordata</taxon>
        <taxon>Craniata</taxon>
        <taxon>Vertebrata</taxon>
        <taxon>Euteleostomi</taxon>
        <taxon>Mammalia</taxon>
        <taxon>Eutheria</taxon>
        <taxon>Euarchontoglires</taxon>
        <taxon>Glires</taxon>
        <taxon>Rodentia</taxon>
        <taxon>Hystricomorpha</taxon>
        <taxon>Bathyergidae</taxon>
        <taxon>Fukomys</taxon>
    </lineage>
</organism>
<dbReference type="Proteomes" id="UP000028990">
    <property type="component" value="Unassembled WGS sequence"/>
</dbReference>
<gene>
    <name evidence="4" type="ORF">H920_11400</name>
</gene>